<reference evidence="2 3" key="1">
    <citation type="submission" date="2021-11" db="EMBL/GenBank/DDBJ databases">
        <title>Whole genome sequences of diphtheriae toxin producing Corynebacterium ulcerans isolates from cats in Osaka, Japan.</title>
        <authorList>
            <person name="Umeda K."/>
            <person name="Hirai Y."/>
        </authorList>
    </citation>
    <scope>NUCLEOTIDE SEQUENCE [LARGE SCALE GENOMIC DNA]</scope>
    <source>
        <strain evidence="2 3">12109B-1</strain>
    </source>
</reference>
<evidence type="ECO:0000259" key="1">
    <source>
        <dbReference type="SMART" id="SM00507"/>
    </source>
</evidence>
<dbReference type="RefSeq" id="WP_014836670.1">
    <property type="nucleotide sequence ID" value="NZ_AP019662.1"/>
</dbReference>
<dbReference type="InterPro" id="IPR002711">
    <property type="entry name" value="HNH"/>
</dbReference>
<dbReference type="CDD" id="cd00085">
    <property type="entry name" value="HNHc"/>
    <property type="match status" value="1"/>
</dbReference>
<evidence type="ECO:0000313" key="3">
    <source>
        <dbReference type="Proteomes" id="UP001205910"/>
    </source>
</evidence>
<accession>A0ABD0BGQ1</accession>
<protein>
    <recommendedName>
        <fullName evidence="1">HNH nuclease domain-containing protein</fullName>
    </recommendedName>
</protein>
<name>A0ABD0BGQ1_CORUL</name>
<organism evidence="2 3">
    <name type="scientific">Corynebacterium ulcerans</name>
    <dbReference type="NCBI Taxonomy" id="65058"/>
    <lineage>
        <taxon>Bacteria</taxon>
        <taxon>Bacillati</taxon>
        <taxon>Actinomycetota</taxon>
        <taxon>Actinomycetes</taxon>
        <taxon>Mycobacteriales</taxon>
        <taxon>Corynebacteriaceae</taxon>
        <taxon>Corynebacterium</taxon>
    </lineage>
</organism>
<evidence type="ECO:0000313" key="2">
    <source>
        <dbReference type="EMBL" id="GJJ43084.1"/>
    </source>
</evidence>
<dbReference type="InterPro" id="IPR003615">
    <property type="entry name" value="HNH_nuc"/>
</dbReference>
<dbReference type="Pfam" id="PF01844">
    <property type="entry name" value="HNH"/>
    <property type="match status" value="1"/>
</dbReference>
<gene>
    <name evidence="2" type="ORF">CULCOIPH005_12730</name>
</gene>
<dbReference type="SMART" id="SM00507">
    <property type="entry name" value="HNHc"/>
    <property type="match status" value="1"/>
</dbReference>
<comment type="caution">
    <text evidence="2">The sequence shown here is derived from an EMBL/GenBank/DDBJ whole genome shotgun (WGS) entry which is preliminary data.</text>
</comment>
<dbReference type="EMBL" id="BQFK01000003">
    <property type="protein sequence ID" value="GJJ43084.1"/>
    <property type="molecule type" value="Genomic_DNA"/>
</dbReference>
<dbReference type="Proteomes" id="UP001205910">
    <property type="component" value="Unassembled WGS sequence"/>
</dbReference>
<sequence>MNVKECLEFLAANGVALAEYIFSVSQKPRAKVELSALFGIDPTTMGRYIKTAKALFGPTRDNAMREEALAIARQGNLGLDTIALINTKVSRLRDPDNQEAFRVELLLFACKHPFTVLKQHADIRLQEENSASASHSHALRYARFSHAPDANNMRYLFLSLPEELMTAIESRIVDYARRFKSTTVSSQQTLADAITGTLLHDDSRSPDGNALREGLILLPADGWKNNGGSELVTTDGATIKAAELANHLLADFGYAVLYDENAEPVDLFRTQRLANTKQRIILTADQLLCTDPSCSRAAFRAQCHHIDAWKHGGNTNLENLAMVCGSHNAQNDDDHILGKHRNGHYAKCPTTGRVGWQPPDPEAPLQFNQHPLANKSARMWALRHFSRGEITPSSP</sequence>
<feature type="domain" description="HNH nuclease" evidence="1">
    <location>
        <begin position="276"/>
        <end position="329"/>
    </location>
</feature>
<dbReference type="KEGG" id="cuz:Cul05146_1707"/>
<proteinExistence type="predicted"/>
<dbReference type="AlphaFoldDB" id="A0ABD0BGQ1"/>